<dbReference type="Pfam" id="PF11739">
    <property type="entry name" value="YdbH-like"/>
    <property type="match status" value="1"/>
</dbReference>
<gene>
    <name evidence="3" type="ORF">LZ536_03985</name>
</gene>
<proteinExistence type="predicted"/>
<sequence length="1089" mass="115293">MSADKDEGLPEEIGEELEKEGLAEPVLVHDRTGWHQVRRVTRAGLLAILVIAVIGFAALWIWRKPLADNVIANELEKRGVQATYTIDKVGLHNQQISNIRIGDPEHPDLVAQTALIQMRVKWNGSVQVYRIVTRGAHLNGRLLKTGKVSWGQIDKLLPPPSGKPFRLPDVVLDVADSTIRLNTPYGRLGFAIVGSGNLTGGFKGRLATAAHHLDVGACSLDRLKSNVAIGVVARRPRVLGPVAASSFNCPASRMTMIAPRIDVDSNFAEAFTDFNGKGKLAVASFTAGDNGLANLVANLSFKGSPTSANGGFDLSAQRARLATIYADRTRLNGKYNLQARKGTLAVAANYGASSARLSGPLVAQLIGALEAAHGTPIEPIARAMGAAVRNTVSNFDAEGRLVLVNYPGGGGVRIQTANVSGPNGARAKVAGRDGLNYYWPKGYVRIDTDIQMAGGGLPTAQVSLRQPRNGGPMTGTADVAPYRAGNSRLALDTIRFTAAPDGSTSVRTIALMDGPVPGGFVRGLRVPVDAEFGGPAGFRFGRTCLDARFASFQMGSLKLGAARLPVCPTGPAIAYQGPGGALQVGALLRNPKFAGSLGNSPVALSAAFARLMRERFQVGDFAMRIGKADAPVLLNATALEGNYSGTGTLSGGRAIIGRVPLAISEAAGKWRMVKGGVGLTGAMTVADRADPVKFYPLRSDNVNFLLANNRIEATGLLKHPASGTPVTNVTIHHNLDSGEGNAVLDVPGIRFGNSLQPEELTPITQGIIALVNGGLSGQGQIAWNGTGKVSSTGDFRVTDMDLAAPFGPVTGMNGTIHFTDLLGLETGPGQVVTLGSVNPGILVEDGVMHYQLLPDRLVKIERGEWPFMGGRLILHETILNFNKPTAKRLTFEVVGLDAHTFVGSMGFSEIDAAGVFDGVLPMIFDENGGRIVGGRLDSREGGGFLQYNGVVNKANLGTMGNIAFEALRDLRFKSMIIRLDGDLAGEFVTRSTIDGVGLGSTGTQRIIRGLLKKIPLKLNLTIRGPFRGLIATAKAFRDPRQVIEEVLPRPLDQVPGITTEVIRKNEENTQTQTPVQEKVETNPPTPTTK</sequence>
<feature type="transmembrane region" description="Helical" evidence="2">
    <location>
        <begin position="43"/>
        <end position="62"/>
    </location>
</feature>
<reference evidence="3" key="1">
    <citation type="submission" date="2022-05" db="EMBL/GenBank/DDBJ databases">
        <authorList>
            <person name="Jo J.-H."/>
            <person name="Im W.-T."/>
        </authorList>
    </citation>
    <scope>NUCLEOTIDE SEQUENCE</scope>
    <source>
        <strain evidence="3">SE158</strain>
    </source>
</reference>
<evidence type="ECO:0000256" key="2">
    <source>
        <dbReference type="SAM" id="Phobius"/>
    </source>
</evidence>
<name>A0ABT0RKD6_9SPHN</name>
<dbReference type="RefSeq" id="WP_249847009.1">
    <property type="nucleotide sequence ID" value="NZ_JAMGBD010000001.1"/>
</dbReference>
<protein>
    <submittedName>
        <fullName evidence="3">YdbH domain-containing protein</fullName>
    </submittedName>
</protein>
<feature type="region of interest" description="Disordered" evidence="1">
    <location>
        <begin position="1063"/>
        <end position="1089"/>
    </location>
</feature>
<keyword evidence="2" id="KW-0472">Membrane</keyword>
<comment type="caution">
    <text evidence="3">The sequence shown here is derived from an EMBL/GenBank/DDBJ whole genome shotgun (WGS) entry which is preliminary data.</text>
</comment>
<dbReference type="InterPro" id="IPR021730">
    <property type="entry name" value="YdbH"/>
</dbReference>
<evidence type="ECO:0000313" key="3">
    <source>
        <dbReference type="EMBL" id="MCL6683065.1"/>
    </source>
</evidence>
<dbReference type="Proteomes" id="UP001165363">
    <property type="component" value="Unassembled WGS sequence"/>
</dbReference>
<dbReference type="EMBL" id="JAMGBD010000001">
    <property type="protein sequence ID" value="MCL6683065.1"/>
    <property type="molecule type" value="Genomic_DNA"/>
</dbReference>
<keyword evidence="2" id="KW-1133">Transmembrane helix</keyword>
<accession>A0ABT0RKD6</accession>
<organism evidence="3 4">
    <name type="scientific">Sphingomonas alba</name>
    <dbReference type="NCBI Taxonomy" id="2908208"/>
    <lineage>
        <taxon>Bacteria</taxon>
        <taxon>Pseudomonadati</taxon>
        <taxon>Pseudomonadota</taxon>
        <taxon>Alphaproteobacteria</taxon>
        <taxon>Sphingomonadales</taxon>
        <taxon>Sphingomonadaceae</taxon>
        <taxon>Sphingomonas</taxon>
    </lineage>
</organism>
<keyword evidence="2" id="KW-0812">Transmembrane</keyword>
<keyword evidence="4" id="KW-1185">Reference proteome</keyword>
<evidence type="ECO:0000256" key="1">
    <source>
        <dbReference type="SAM" id="MobiDB-lite"/>
    </source>
</evidence>
<evidence type="ECO:0000313" key="4">
    <source>
        <dbReference type="Proteomes" id="UP001165363"/>
    </source>
</evidence>